<dbReference type="SUPFAM" id="SSF52821">
    <property type="entry name" value="Rhodanese/Cell cycle control phosphatase"/>
    <property type="match status" value="1"/>
</dbReference>
<dbReference type="CDD" id="cd00158">
    <property type="entry name" value="RHOD"/>
    <property type="match status" value="1"/>
</dbReference>
<dbReference type="EMBL" id="SNZR01000011">
    <property type="protein sequence ID" value="TDR94406.1"/>
    <property type="molecule type" value="Genomic_DNA"/>
</dbReference>
<evidence type="ECO:0000313" key="2">
    <source>
        <dbReference type="EMBL" id="TDR94406.1"/>
    </source>
</evidence>
<accession>A0A4R7CBE5</accession>
<feature type="domain" description="Rhodanese" evidence="1">
    <location>
        <begin position="20"/>
        <end position="108"/>
    </location>
</feature>
<proteinExistence type="predicted"/>
<dbReference type="InterPro" id="IPR036873">
    <property type="entry name" value="Rhodanese-like_dom_sf"/>
</dbReference>
<keyword evidence="2" id="KW-0808">Transferase</keyword>
<comment type="caution">
    <text evidence="2">The sequence shown here is derived from an EMBL/GenBank/DDBJ whole genome shotgun (WGS) entry which is preliminary data.</text>
</comment>
<dbReference type="Pfam" id="PF00581">
    <property type="entry name" value="Rhodanese"/>
    <property type="match status" value="1"/>
</dbReference>
<organism evidence="2 3">
    <name type="scientific">Enterovirga rhinocerotis</name>
    <dbReference type="NCBI Taxonomy" id="1339210"/>
    <lineage>
        <taxon>Bacteria</taxon>
        <taxon>Pseudomonadati</taxon>
        <taxon>Pseudomonadota</taxon>
        <taxon>Alphaproteobacteria</taxon>
        <taxon>Hyphomicrobiales</taxon>
        <taxon>Methylobacteriaceae</taxon>
        <taxon>Enterovirga</taxon>
    </lineage>
</organism>
<sequence>MPGSGAIVDLTVDEVIGGIEDGTMIVVDVREPRELAAGMIPGSVAMPLSEFDPAGLPVDDGRRIVFVCAGGVRSRIAIEAARQAGIDVREHLAPGFKGWVAQGGAVALPT</sequence>
<gene>
    <name evidence="2" type="ORF">EV668_1693</name>
</gene>
<name>A0A4R7CBE5_9HYPH</name>
<dbReference type="GO" id="GO:0004792">
    <property type="term" value="F:thiosulfate-cyanide sulfurtransferase activity"/>
    <property type="evidence" value="ECO:0007669"/>
    <property type="project" value="TreeGrafter"/>
</dbReference>
<evidence type="ECO:0000259" key="1">
    <source>
        <dbReference type="PROSITE" id="PS50206"/>
    </source>
</evidence>
<dbReference type="Proteomes" id="UP000295122">
    <property type="component" value="Unassembled WGS sequence"/>
</dbReference>
<dbReference type="OrthoDB" id="9807812at2"/>
<dbReference type="SMART" id="SM00450">
    <property type="entry name" value="RHOD"/>
    <property type="match status" value="1"/>
</dbReference>
<reference evidence="2 3" key="1">
    <citation type="submission" date="2019-03" db="EMBL/GenBank/DDBJ databases">
        <title>Genomic Encyclopedia of Type Strains, Phase IV (KMG-IV): sequencing the most valuable type-strain genomes for metagenomic binning, comparative biology and taxonomic classification.</title>
        <authorList>
            <person name="Goeker M."/>
        </authorList>
    </citation>
    <scope>NUCLEOTIDE SEQUENCE [LARGE SCALE GENOMIC DNA]</scope>
    <source>
        <strain evidence="2 3">DSM 25903</strain>
    </source>
</reference>
<dbReference type="Gene3D" id="3.40.250.10">
    <property type="entry name" value="Rhodanese-like domain"/>
    <property type="match status" value="1"/>
</dbReference>
<dbReference type="AlphaFoldDB" id="A0A4R7CBE5"/>
<dbReference type="PROSITE" id="PS50206">
    <property type="entry name" value="RHODANESE_3"/>
    <property type="match status" value="1"/>
</dbReference>
<keyword evidence="3" id="KW-1185">Reference proteome</keyword>
<protein>
    <submittedName>
        <fullName evidence="2">Rhodanese-related sulfurtransferase</fullName>
    </submittedName>
</protein>
<evidence type="ECO:0000313" key="3">
    <source>
        <dbReference type="Proteomes" id="UP000295122"/>
    </source>
</evidence>
<dbReference type="PANTHER" id="PTHR44086">
    <property type="entry name" value="THIOSULFATE SULFURTRANSFERASE RDL2, MITOCHONDRIAL-RELATED"/>
    <property type="match status" value="1"/>
</dbReference>
<dbReference type="PANTHER" id="PTHR44086:SF10">
    <property type="entry name" value="THIOSULFATE SULFURTRANSFERASE_RHODANESE-LIKE DOMAIN-CONTAINING PROTEIN 3"/>
    <property type="match status" value="1"/>
</dbReference>
<dbReference type="InterPro" id="IPR001763">
    <property type="entry name" value="Rhodanese-like_dom"/>
</dbReference>